<dbReference type="AlphaFoldDB" id="A0A6P5EBI4"/>
<evidence type="ECO:0000313" key="2">
    <source>
        <dbReference type="Proteomes" id="UP000515123"/>
    </source>
</evidence>
<keyword evidence="1" id="KW-0812">Transmembrane</keyword>
<dbReference type="GO" id="GO:0016020">
    <property type="term" value="C:membrane"/>
    <property type="evidence" value="ECO:0007669"/>
    <property type="project" value="GOC"/>
</dbReference>
<gene>
    <name evidence="3" type="primary">LOC109704272</name>
</gene>
<keyword evidence="1" id="KW-0472">Membrane</keyword>
<keyword evidence="2" id="KW-1185">Reference proteome</keyword>
<dbReference type="Pfam" id="PF06127">
    <property type="entry name" value="Mpo1-like"/>
    <property type="match status" value="1"/>
</dbReference>
<name>A0A6P5EBI4_ANACO</name>
<dbReference type="PANTHER" id="PTHR28026">
    <property type="entry name" value="DUF962 DOMAIN PROTEIN (AFU_ORTHOLOGUE AFUA_8G05310)"/>
    <property type="match status" value="1"/>
</dbReference>
<dbReference type="InterPro" id="IPR009305">
    <property type="entry name" value="Mpo1-like"/>
</dbReference>
<dbReference type="GeneID" id="109704272"/>
<dbReference type="Gramene" id="Aco001086.1.mrna1">
    <property type="protein sequence ID" value="Aco001086.1.mrna1"/>
    <property type="gene ID" value="Aco001086.1.path1"/>
</dbReference>
<sequence length="191" mass="21762">MGRGVFDLEKHFAFYGAYHSDPTNVLIHVLFVWPIFYTSLVLFQFTPPLLHLPLLGVLNLAFVFALTYALFYVLMDPKAGSLGALLCFLCWIGSDLLAHRLGFSLGWKVVLAAQIFCWTGQFIGHGVFEKRAPALLDNLSQAFLMAPFFVLLEILQKLFGYEPYPGFHANVSKRIEADRKEWQEKKQKKNS</sequence>
<organism evidence="2 3">
    <name type="scientific">Ananas comosus</name>
    <name type="common">Pineapple</name>
    <name type="synonym">Ananas ananas</name>
    <dbReference type="NCBI Taxonomy" id="4615"/>
    <lineage>
        <taxon>Eukaryota</taxon>
        <taxon>Viridiplantae</taxon>
        <taxon>Streptophyta</taxon>
        <taxon>Embryophyta</taxon>
        <taxon>Tracheophyta</taxon>
        <taxon>Spermatophyta</taxon>
        <taxon>Magnoliopsida</taxon>
        <taxon>Liliopsida</taxon>
        <taxon>Poales</taxon>
        <taxon>Bromeliaceae</taxon>
        <taxon>Bromelioideae</taxon>
        <taxon>Ananas</taxon>
    </lineage>
</organism>
<proteinExistence type="predicted"/>
<dbReference type="PANTHER" id="PTHR28026:SF9">
    <property type="entry name" value="2-HYDROXY-PALMITIC ACID DIOXYGENASE MPO1"/>
    <property type="match status" value="1"/>
</dbReference>
<dbReference type="GO" id="GO:0046521">
    <property type="term" value="P:sphingoid catabolic process"/>
    <property type="evidence" value="ECO:0007669"/>
    <property type="project" value="TreeGrafter"/>
</dbReference>
<evidence type="ECO:0000256" key="1">
    <source>
        <dbReference type="SAM" id="Phobius"/>
    </source>
</evidence>
<reference evidence="2" key="1">
    <citation type="journal article" date="2015" name="Nat. Genet.">
        <title>The pineapple genome and the evolution of CAM photosynthesis.</title>
        <authorList>
            <person name="Ming R."/>
            <person name="VanBuren R."/>
            <person name="Wai C.M."/>
            <person name="Tang H."/>
            <person name="Schatz M.C."/>
            <person name="Bowers J.E."/>
            <person name="Lyons E."/>
            <person name="Wang M.L."/>
            <person name="Chen J."/>
            <person name="Biggers E."/>
            <person name="Zhang J."/>
            <person name="Huang L."/>
            <person name="Zhang L."/>
            <person name="Miao W."/>
            <person name="Zhang J."/>
            <person name="Ye Z."/>
            <person name="Miao C."/>
            <person name="Lin Z."/>
            <person name="Wang H."/>
            <person name="Zhou H."/>
            <person name="Yim W.C."/>
            <person name="Priest H.D."/>
            <person name="Zheng C."/>
            <person name="Woodhouse M."/>
            <person name="Edger P.P."/>
            <person name="Guyot R."/>
            <person name="Guo H.B."/>
            <person name="Guo H."/>
            <person name="Zheng G."/>
            <person name="Singh R."/>
            <person name="Sharma A."/>
            <person name="Min X."/>
            <person name="Zheng Y."/>
            <person name="Lee H."/>
            <person name="Gurtowski J."/>
            <person name="Sedlazeck F.J."/>
            <person name="Harkess A."/>
            <person name="McKain M.R."/>
            <person name="Liao Z."/>
            <person name="Fang J."/>
            <person name="Liu J."/>
            <person name="Zhang X."/>
            <person name="Zhang Q."/>
            <person name="Hu W."/>
            <person name="Qin Y."/>
            <person name="Wang K."/>
            <person name="Chen L.Y."/>
            <person name="Shirley N."/>
            <person name="Lin Y.R."/>
            <person name="Liu L.Y."/>
            <person name="Hernandez A.G."/>
            <person name="Wright C.L."/>
            <person name="Bulone V."/>
            <person name="Tuskan G.A."/>
            <person name="Heath K."/>
            <person name="Zee F."/>
            <person name="Moore P.H."/>
            <person name="Sunkar R."/>
            <person name="Leebens-Mack J.H."/>
            <person name="Mockler T."/>
            <person name="Bennetzen J.L."/>
            <person name="Freeling M."/>
            <person name="Sankoff D."/>
            <person name="Paterson A.H."/>
            <person name="Zhu X."/>
            <person name="Yang X."/>
            <person name="Smith J.A."/>
            <person name="Cushman J.C."/>
            <person name="Paull R.E."/>
            <person name="Yu Q."/>
        </authorList>
    </citation>
    <scope>NUCLEOTIDE SEQUENCE [LARGE SCALE GENOMIC DNA]</scope>
    <source>
        <strain evidence="2">cv. F153</strain>
    </source>
</reference>
<dbReference type="RefSeq" id="XP_020080626.1">
    <property type="nucleotide sequence ID" value="XM_020225037.1"/>
</dbReference>
<feature type="transmembrane region" description="Helical" evidence="1">
    <location>
        <begin position="79"/>
        <end position="98"/>
    </location>
</feature>
<feature type="transmembrane region" description="Helical" evidence="1">
    <location>
        <begin position="52"/>
        <end position="73"/>
    </location>
</feature>
<keyword evidence="1" id="KW-1133">Transmembrane helix</keyword>
<dbReference type="GO" id="GO:0005783">
    <property type="term" value="C:endoplasmic reticulum"/>
    <property type="evidence" value="ECO:0007669"/>
    <property type="project" value="TreeGrafter"/>
</dbReference>
<accession>A0A6P5EBI4</accession>
<feature type="transmembrane region" description="Helical" evidence="1">
    <location>
        <begin position="25"/>
        <end position="45"/>
    </location>
</feature>
<dbReference type="Proteomes" id="UP000515123">
    <property type="component" value="Linkage group 2"/>
</dbReference>
<protein>
    <submittedName>
        <fullName evidence="3">Uncharacterized endoplasmic reticulum membrane protein YGL010W</fullName>
    </submittedName>
</protein>
<reference evidence="3" key="2">
    <citation type="submission" date="2025-08" db="UniProtKB">
        <authorList>
            <consortium name="RefSeq"/>
        </authorList>
    </citation>
    <scope>IDENTIFICATION</scope>
    <source>
        <tissue evidence="3">Leaf</tissue>
    </source>
</reference>
<evidence type="ECO:0000313" key="3">
    <source>
        <dbReference type="RefSeq" id="XP_020080626.1"/>
    </source>
</evidence>
<dbReference type="OrthoDB" id="2124888at2759"/>